<dbReference type="AlphaFoldDB" id="A0AAJ0F175"/>
<sequence length="503" mass="58198">MLQLHPGPLIEGMPDRGFACHDDNDLSSEHSSDWDDLDDLDDRRNYLLLEDCPTVYTQIHHDKLAEAHELLREYNRVVDYATRQIATIVGITRIARSWGDPDAMLDEYPESQEYKPFWDFLRAQQKEYRRRYRKQQQLLITDEFFMRVAAAVARMPRANTIQFHDLDLKQGPQRGVPFDDVDPRDPCKALKRHGFFLQPEPLLYGLVEDEDQYFIPFMGLVLWALQQAGRLPKAIDIFLPGTNCQRDPRIYDTRPLSLLPDSGTALYPLHPLARSALHNLESLTLAVHDDLLGSRPSQRANLEHFLAPFLASRSLRKLPTESIGRILAYKPSPCLTEISLRAVGFTHRELVSLLQSIKHPMHTIEISKANLLAGFWADVFDLLRDFDCRYKHIEYARGGELDCVERERYRSMRDVKCSGYESMVDAYINGVDMENPTRIHPPVQGNFILQFLAERTERRYSVEDQEYPEWLAEIEASDEFEIDEDEDEVIIEDESGSDDTGEN</sequence>
<organism evidence="2 3">
    <name type="scientific">Echria macrotheca</name>
    <dbReference type="NCBI Taxonomy" id="438768"/>
    <lineage>
        <taxon>Eukaryota</taxon>
        <taxon>Fungi</taxon>
        <taxon>Dikarya</taxon>
        <taxon>Ascomycota</taxon>
        <taxon>Pezizomycotina</taxon>
        <taxon>Sordariomycetes</taxon>
        <taxon>Sordariomycetidae</taxon>
        <taxon>Sordariales</taxon>
        <taxon>Schizotheciaceae</taxon>
        <taxon>Echria</taxon>
    </lineage>
</organism>
<comment type="caution">
    <text evidence="2">The sequence shown here is derived from an EMBL/GenBank/DDBJ whole genome shotgun (WGS) entry which is preliminary data.</text>
</comment>
<evidence type="ECO:0000313" key="2">
    <source>
        <dbReference type="EMBL" id="KAK1749697.1"/>
    </source>
</evidence>
<gene>
    <name evidence="2" type="ORF">QBC47DRAFT_407768</name>
</gene>
<accession>A0AAJ0F175</accession>
<name>A0AAJ0F175_9PEZI</name>
<evidence type="ECO:0000256" key="1">
    <source>
        <dbReference type="SAM" id="MobiDB-lite"/>
    </source>
</evidence>
<dbReference type="Proteomes" id="UP001239445">
    <property type="component" value="Unassembled WGS sequence"/>
</dbReference>
<evidence type="ECO:0000313" key="3">
    <source>
        <dbReference type="Proteomes" id="UP001239445"/>
    </source>
</evidence>
<dbReference type="EMBL" id="MU839853">
    <property type="protein sequence ID" value="KAK1749697.1"/>
    <property type="molecule type" value="Genomic_DNA"/>
</dbReference>
<protein>
    <submittedName>
        <fullName evidence="2">Uncharacterized protein</fullName>
    </submittedName>
</protein>
<feature type="region of interest" description="Disordered" evidence="1">
    <location>
        <begin position="482"/>
        <end position="503"/>
    </location>
</feature>
<keyword evidence="3" id="KW-1185">Reference proteome</keyword>
<reference evidence="2" key="1">
    <citation type="submission" date="2023-06" db="EMBL/GenBank/DDBJ databases">
        <title>Genome-scale phylogeny and comparative genomics of the fungal order Sordariales.</title>
        <authorList>
            <consortium name="Lawrence Berkeley National Laboratory"/>
            <person name="Hensen N."/>
            <person name="Bonometti L."/>
            <person name="Westerberg I."/>
            <person name="Brannstrom I.O."/>
            <person name="Guillou S."/>
            <person name="Cros-Aarteil S."/>
            <person name="Calhoun S."/>
            <person name="Haridas S."/>
            <person name="Kuo A."/>
            <person name="Mondo S."/>
            <person name="Pangilinan J."/>
            <person name="Riley R."/>
            <person name="Labutti K."/>
            <person name="Andreopoulos B."/>
            <person name="Lipzen A."/>
            <person name="Chen C."/>
            <person name="Yanf M."/>
            <person name="Daum C."/>
            <person name="Ng V."/>
            <person name="Clum A."/>
            <person name="Steindorff A."/>
            <person name="Ohm R."/>
            <person name="Martin F."/>
            <person name="Silar P."/>
            <person name="Natvig D."/>
            <person name="Lalanne C."/>
            <person name="Gautier V."/>
            <person name="Ament-Velasquez S.L."/>
            <person name="Kruys A."/>
            <person name="Hutchinson M.I."/>
            <person name="Powell A.J."/>
            <person name="Barry K."/>
            <person name="Miller A.N."/>
            <person name="Grigoriev I.V."/>
            <person name="Debuchy R."/>
            <person name="Gladieux P."/>
            <person name="Thoren M.H."/>
            <person name="Johannesson H."/>
        </authorList>
    </citation>
    <scope>NUCLEOTIDE SEQUENCE</scope>
    <source>
        <strain evidence="2">PSN4</strain>
    </source>
</reference>
<proteinExistence type="predicted"/>